<evidence type="ECO:0000313" key="2">
    <source>
        <dbReference type="EMBL" id="SDT69331.1"/>
    </source>
</evidence>
<dbReference type="InterPro" id="IPR037523">
    <property type="entry name" value="VOC_core"/>
</dbReference>
<feature type="domain" description="VOC" evidence="1">
    <location>
        <begin position="10"/>
        <end position="132"/>
    </location>
</feature>
<dbReference type="SUPFAM" id="SSF54593">
    <property type="entry name" value="Glyoxalase/Bleomycin resistance protein/Dihydroxybiphenyl dioxygenase"/>
    <property type="match status" value="1"/>
</dbReference>
<dbReference type="EMBL" id="LT629740">
    <property type="protein sequence ID" value="SDT69331.1"/>
    <property type="molecule type" value="Genomic_DNA"/>
</dbReference>
<protein>
    <recommendedName>
        <fullName evidence="1">VOC domain-containing protein</fullName>
    </recommendedName>
</protein>
<dbReference type="PANTHER" id="PTHR36437">
    <property type="entry name" value="GLYOXALASE/BLEOMYCIN RESISTANCE PROTEIN/DIOXYGENASE"/>
    <property type="match status" value="1"/>
</dbReference>
<accession>A0A1H2CFV2</accession>
<dbReference type="Proteomes" id="UP000199679">
    <property type="component" value="Chromosome I"/>
</dbReference>
<reference evidence="2 3" key="1">
    <citation type="submission" date="2016-10" db="EMBL/GenBank/DDBJ databases">
        <authorList>
            <person name="de Groot N.N."/>
        </authorList>
    </citation>
    <scope>NUCLEOTIDE SEQUENCE [LARGE SCALE GENOMIC DNA]</scope>
    <source>
        <strain evidence="2 3">MP1X4</strain>
    </source>
</reference>
<proteinExistence type="predicted"/>
<gene>
    <name evidence="2" type="ORF">SAMN05216490_5008</name>
</gene>
<sequence length="148" mass="17296">MDNADHPPVNIQQAVPFFMVKSMEASLKFYIEKLGFIVAMDWTPHGKIEWCWLKRDSIAIMLQEPRKKDHWIYTTNQPGKGISICFQCLDALALYHEFTAKGVEIDEPFVGNNLWVVAFDDIDGYRLDFESPTDVPEETKYFEWFKPI</sequence>
<dbReference type="InterPro" id="IPR029068">
    <property type="entry name" value="Glyas_Bleomycin-R_OHBP_Dase"/>
</dbReference>
<keyword evidence="3" id="KW-1185">Reference proteome</keyword>
<dbReference type="InterPro" id="IPR004360">
    <property type="entry name" value="Glyas_Fos-R_dOase_dom"/>
</dbReference>
<dbReference type="OrthoDB" id="9796521at2"/>
<dbReference type="Pfam" id="PF00903">
    <property type="entry name" value="Glyoxalase"/>
    <property type="match status" value="1"/>
</dbReference>
<dbReference type="PANTHER" id="PTHR36437:SF2">
    <property type="entry name" value="GLYOXALASE_BLEOMYCIN RESISTANCE PROTEIN_DIOXYGENASE"/>
    <property type="match status" value="1"/>
</dbReference>
<evidence type="ECO:0000259" key="1">
    <source>
        <dbReference type="PROSITE" id="PS51819"/>
    </source>
</evidence>
<dbReference type="Gene3D" id="3.10.180.10">
    <property type="entry name" value="2,3-Dihydroxybiphenyl 1,2-Dioxygenase, domain 1"/>
    <property type="match status" value="1"/>
</dbReference>
<dbReference type="AlphaFoldDB" id="A0A1H2CFV2"/>
<name>A0A1H2CFV2_MUCMA</name>
<evidence type="ECO:0000313" key="3">
    <source>
        <dbReference type="Proteomes" id="UP000199679"/>
    </source>
</evidence>
<organism evidence="2 3">
    <name type="scientific">Mucilaginibacter mallensis</name>
    <dbReference type="NCBI Taxonomy" id="652787"/>
    <lineage>
        <taxon>Bacteria</taxon>
        <taxon>Pseudomonadati</taxon>
        <taxon>Bacteroidota</taxon>
        <taxon>Sphingobacteriia</taxon>
        <taxon>Sphingobacteriales</taxon>
        <taxon>Sphingobacteriaceae</taxon>
        <taxon>Mucilaginibacter</taxon>
    </lineage>
</organism>
<dbReference type="PROSITE" id="PS51819">
    <property type="entry name" value="VOC"/>
    <property type="match status" value="1"/>
</dbReference>
<dbReference type="STRING" id="652787.SAMN05216490_5008"/>
<dbReference type="RefSeq" id="WP_091379841.1">
    <property type="nucleotide sequence ID" value="NZ_LT629740.1"/>
</dbReference>